<keyword evidence="6" id="KW-0906">Nuclear pore complex</keyword>
<keyword evidence="3" id="KW-0509">mRNA transport</keyword>
<evidence type="ECO:0000256" key="3">
    <source>
        <dbReference type="ARBA" id="ARBA00022816"/>
    </source>
</evidence>
<dbReference type="KEGG" id="aaf:AURANDRAFT_72155"/>
<accession>F0YGN3</accession>
<protein>
    <submittedName>
        <fullName evidence="8">Expressed protein</fullName>
    </submittedName>
</protein>
<dbReference type="RefSeq" id="XP_009039606.1">
    <property type="nucleotide sequence ID" value="XM_009041358.1"/>
</dbReference>
<dbReference type="GeneID" id="20228572"/>
<keyword evidence="5" id="KW-0811">Translocation</keyword>
<dbReference type="GO" id="GO:0000056">
    <property type="term" value="P:ribosomal small subunit export from nucleus"/>
    <property type="evidence" value="ECO:0007669"/>
    <property type="project" value="InterPro"/>
</dbReference>
<dbReference type="Proteomes" id="UP000002729">
    <property type="component" value="Unassembled WGS sequence"/>
</dbReference>
<proteinExistence type="predicted"/>
<gene>
    <name evidence="8" type="ORF">AURANDRAFT_72155</name>
</gene>
<dbReference type="PANTHER" id="PTHR13257:SF0">
    <property type="entry name" value="NUCLEAR PORE COMPLEX PROTEIN NUP88"/>
    <property type="match status" value="1"/>
</dbReference>
<dbReference type="GO" id="GO:0006406">
    <property type="term" value="P:mRNA export from nucleus"/>
    <property type="evidence" value="ECO:0007669"/>
    <property type="project" value="TreeGrafter"/>
</dbReference>
<dbReference type="GO" id="GO:0005643">
    <property type="term" value="C:nuclear pore"/>
    <property type="evidence" value="ECO:0007669"/>
    <property type="project" value="UniProtKB-SubCell"/>
</dbReference>
<dbReference type="PANTHER" id="PTHR13257">
    <property type="entry name" value="NUCLEOPORIN NUP84-RELATED"/>
    <property type="match status" value="1"/>
</dbReference>
<reference evidence="8 9" key="1">
    <citation type="journal article" date="2011" name="Proc. Natl. Acad. Sci. U.S.A.">
        <title>Niche of harmful alga Aureococcus anophagefferens revealed through ecogenomics.</title>
        <authorList>
            <person name="Gobler C.J."/>
            <person name="Berry D.L."/>
            <person name="Dyhrman S.T."/>
            <person name="Wilhelm S.W."/>
            <person name="Salamov A."/>
            <person name="Lobanov A.V."/>
            <person name="Zhang Y."/>
            <person name="Collier J.L."/>
            <person name="Wurch L.L."/>
            <person name="Kustka A.B."/>
            <person name="Dill B.D."/>
            <person name="Shah M."/>
            <person name="VerBerkmoes N.C."/>
            <person name="Kuo A."/>
            <person name="Terry A."/>
            <person name="Pangilinan J."/>
            <person name="Lindquist E.A."/>
            <person name="Lucas S."/>
            <person name="Paulsen I.T."/>
            <person name="Hattenrath-Lehmann T.K."/>
            <person name="Talmage S.C."/>
            <person name="Walker E.A."/>
            <person name="Koch F."/>
            <person name="Burson A.M."/>
            <person name="Marcoval M.A."/>
            <person name="Tang Y.Z."/>
            <person name="Lecleir G.R."/>
            <person name="Coyne K.J."/>
            <person name="Berg G.M."/>
            <person name="Bertrand E.M."/>
            <person name="Saito M.A."/>
            <person name="Gladyshev V.N."/>
            <person name="Grigoriev I.V."/>
        </authorList>
    </citation>
    <scope>NUCLEOTIDE SEQUENCE [LARGE SCALE GENOMIC DNA]</scope>
    <source>
        <strain evidence="9">CCMP 1984</strain>
    </source>
</reference>
<dbReference type="AlphaFoldDB" id="F0YGN3"/>
<evidence type="ECO:0000256" key="4">
    <source>
        <dbReference type="ARBA" id="ARBA00022927"/>
    </source>
</evidence>
<comment type="subcellular location">
    <subcellularLocation>
        <location evidence="1">Nucleus</location>
        <location evidence="1">Nuclear pore complex</location>
    </subcellularLocation>
</comment>
<evidence type="ECO:0000313" key="8">
    <source>
        <dbReference type="EMBL" id="EGB05767.1"/>
    </source>
</evidence>
<dbReference type="GO" id="GO:0000055">
    <property type="term" value="P:ribosomal large subunit export from nucleus"/>
    <property type="evidence" value="ECO:0007669"/>
    <property type="project" value="InterPro"/>
</dbReference>
<evidence type="ECO:0000256" key="7">
    <source>
        <dbReference type="ARBA" id="ARBA00023242"/>
    </source>
</evidence>
<organism evidence="9">
    <name type="scientific">Aureococcus anophagefferens</name>
    <name type="common">Harmful bloom alga</name>
    <dbReference type="NCBI Taxonomy" id="44056"/>
    <lineage>
        <taxon>Eukaryota</taxon>
        <taxon>Sar</taxon>
        <taxon>Stramenopiles</taxon>
        <taxon>Ochrophyta</taxon>
        <taxon>Pelagophyceae</taxon>
        <taxon>Pelagomonadales</taxon>
        <taxon>Pelagomonadaceae</taxon>
        <taxon>Aureococcus</taxon>
    </lineage>
</organism>
<dbReference type="InParanoid" id="F0YGN3"/>
<keyword evidence="4" id="KW-0653">Protein transport</keyword>
<dbReference type="GO" id="GO:0017056">
    <property type="term" value="F:structural constituent of nuclear pore"/>
    <property type="evidence" value="ECO:0007669"/>
    <property type="project" value="InterPro"/>
</dbReference>
<evidence type="ECO:0000256" key="2">
    <source>
        <dbReference type="ARBA" id="ARBA00022448"/>
    </source>
</evidence>
<evidence type="ECO:0000256" key="5">
    <source>
        <dbReference type="ARBA" id="ARBA00023010"/>
    </source>
</evidence>
<evidence type="ECO:0000256" key="6">
    <source>
        <dbReference type="ARBA" id="ARBA00023132"/>
    </source>
</evidence>
<evidence type="ECO:0000256" key="1">
    <source>
        <dbReference type="ARBA" id="ARBA00004567"/>
    </source>
</evidence>
<keyword evidence="7" id="KW-0539">Nucleus</keyword>
<evidence type="ECO:0000313" key="9">
    <source>
        <dbReference type="Proteomes" id="UP000002729"/>
    </source>
</evidence>
<dbReference type="InterPro" id="IPR037700">
    <property type="entry name" value="NUP88/NUP82"/>
</dbReference>
<keyword evidence="2" id="KW-0813">Transport</keyword>
<keyword evidence="9" id="KW-1185">Reference proteome</keyword>
<name>F0YGN3_AURAN</name>
<dbReference type="GO" id="GO:0006606">
    <property type="term" value="P:protein import into nucleus"/>
    <property type="evidence" value="ECO:0007669"/>
    <property type="project" value="TreeGrafter"/>
</dbReference>
<sequence>MNLAARLEELTPASSQRRASFIATSAYGDVLALSQNNVLHYTHSSLRDLRPILVDGNAFKLATLTTIRFNASAEAVLVAGPNILCTVLPPPRGRDGALCRRAAWNSSVLIDQACSVNSSLVDAIFPAQFDDYICTLDANGVLCFWDVGSSKATTIITRIQCARAFCFGSARWGRFNIFAVTSNHLATICPVAPRRCCISRSEVTKLRRACTGTFKSGDHALAAIKWLDTTFPKICNNEVKFNEKAAWVAADEHRYMGGGVLSCGLAPIEAHLGAPIEICALEAPANVLILATENGRVHVILVEEENLSPVWSSAPASLKLHIVESLVMLDVEDRIFPRLEVRNSEIYYVHNFGVASINVCWPRHLRTRVNGGFNLNTLVAKQPSLCRHVVLASDTVSRMVGAAIHRNSAFGSHTLLCWFGDGSCSAFDMAAYRFAQTQLSSFEEMKPGVLDLHLTSEFSNELDCSREVLHRTSMQRCVATSIHDALSELNTTCEAIEKDAILRFRHLARCSNAMTAVLKMVQITLNRQLRANRITLVAIKRRKANNALSKAMKTTVVQTNIRQMRLRDRAAMLIDVATELRPRLSLAEKHYFNNLKALNTQTRQACMHLDARCRGTSHESLFPELKDCQLELAGELLVVVSQFVSEFRNDRVYFLHARSASCGDFLGSSEVQCFFDPFLRWQEHVFVQSCLPY</sequence>
<dbReference type="OrthoDB" id="10606830at2759"/>
<dbReference type="EMBL" id="GL833139">
    <property type="protein sequence ID" value="EGB05767.1"/>
    <property type="molecule type" value="Genomic_DNA"/>
</dbReference>